<dbReference type="GeneID" id="25333244"/>
<dbReference type="HOGENOM" id="CLU_302850_0_0_1"/>
<evidence type="ECO:0000313" key="2">
    <source>
        <dbReference type="Proteomes" id="UP000054342"/>
    </source>
</evidence>
<gene>
    <name evidence="1" type="ORF">PV05_11336</name>
</gene>
<reference evidence="1 2" key="1">
    <citation type="submission" date="2015-01" db="EMBL/GenBank/DDBJ databases">
        <title>The Genome Sequence of Exophiala xenobiotica CBS118157.</title>
        <authorList>
            <consortium name="The Broad Institute Genomics Platform"/>
            <person name="Cuomo C."/>
            <person name="de Hoog S."/>
            <person name="Gorbushina A."/>
            <person name="Stielow B."/>
            <person name="Teixiera M."/>
            <person name="Abouelleil A."/>
            <person name="Chapman S.B."/>
            <person name="Priest M."/>
            <person name="Young S.K."/>
            <person name="Wortman J."/>
            <person name="Nusbaum C."/>
            <person name="Birren B."/>
        </authorList>
    </citation>
    <scope>NUCLEOTIDE SEQUENCE [LARGE SCALE GENOMIC DNA]</scope>
    <source>
        <strain evidence="1 2">CBS 118157</strain>
    </source>
</reference>
<keyword evidence="2" id="KW-1185">Reference proteome</keyword>
<dbReference type="RefSeq" id="XP_013310266.1">
    <property type="nucleotide sequence ID" value="XM_013454812.1"/>
</dbReference>
<sequence>MTARMDRQSFLHAAAAARVMTFPSDPPGDPRNLDQVIARMEDLTRRSKGRVTLFLGPAVSTFTPTQLPMWNNFVELLWTSALAVATNEVASTVSEGLQAYLQSAKSMVPNYLVTDVISRRLGQEYLQVLDAFKAEMLEDGSVATNEIHRWTARCLSSGEVAAVVTTNFDDYLEEALRTLPSNHYKITGDPHLDGTEISARLPLVSSTKRLVLIVNGAKSFAFVRTLMPQLGNGRVTFLFKLHGSCYDPPSCIDTRLQRAQGLPSFATDVLDTLLSRTTWVVAGFSGSDMNDNLDYLRFLSNKKKASIVWMAYPGGAFESSVPRLTEKLNQAENSPLGLYLLHGAFLGDKTSGKDRFPRFEQKIARWTEGLGQSWCKLLMIDIVALFEEKSGRKANPEFLQALNQGLSPRQDWNTILEEMDLKKQLQQHVPARSCSQVWALVDSLLTNKDELDMDVKRQICKELDHHLVDLRTISRDLETAAFLNEPPQLHAQTWVLSALSGLVMLLAGHPDPARTAFETSSGVAWVVGDYESYGLLENILRVMLRHESRSSEGQGIVREPAIHTKRLLAFSPSMDNVNSKMNRFGVPPQNYMRAILHRSLLFADGMAVPANTISNSTVFVEEVLFQGERDQINTTYMRHVFPILPLSLKNSRRKLQSYRDTRREGYIFESIHEGHIAQLDDYFSNPENEDQIIYYDEDSVSMDYGKYLRMLLDPRHRDVTVKHLVQLWDRLHASGTHQDMARSSAAEQAALDLVASLSQLAQFLPEAIFRSPLYKFADLFDEASDRDSIESFLTTLKVTRKEARDELLSARDRIIEKPWLYGPFCHELFDSPYTANLVFDYASRTESETLIFLEQEEYPSWEFMSTVCQLTDASTRVATSAASQASHKYSSLLLSQATEETLLNARGDLASLRKKILTNSKLSENDIAQMKSVMTWFESRSLVLPEAQVNQIVNLEPAILEAAKRLLTRCVFIVRKGQPLPPMYVEAQVTFPGLLALRHQKAG</sequence>
<name>A0A0D2CIH6_9EURO</name>
<dbReference type="Proteomes" id="UP000054342">
    <property type="component" value="Unassembled WGS sequence"/>
</dbReference>
<dbReference type="Pfam" id="PF13289">
    <property type="entry name" value="SIR2_2"/>
    <property type="match status" value="1"/>
</dbReference>
<protein>
    <recommendedName>
        <fullName evidence="3">SIR2-like domain-containing protein</fullName>
    </recommendedName>
</protein>
<dbReference type="AlphaFoldDB" id="A0A0D2CIH6"/>
<proteinExistence type="predicted"/>
<accession>A0A0D2CIH6</accession>
<evidence type="ECO:0000313" key="1">
    <source>
        <dbReference type="EMBL" id="KIW49682.1"/>
    </source>
</evidence>
<dbReference type="EMBL" id="KN847323">
    <property type="protein sequence ID" value="KIW49682.1"/>
    <property type="molecule type" value="Genomic_DNA"/>
</dbReference>
<dbReference type="OrthoDB" id="4130938at2759"/>
<organism evidence="1 2">
    <name type="scientific">Exophiala xenobiotica</name>
    <dbReference type="NCBI Taxonomy" id="348802"/>
    <lineage>
        <taxon>Eukaryota</taxon>
        <taxon>Fungi</taxon>
        <taxon>Dikarya</taxon>
        <taxon>Ascomycota</taxon>
        <taxon>Pezizomycotina</taxon>
        <taxon>Eurotiomycetes</taxon>
        <taxon>Chaetothyriomycetidae</taxon>
        <taxon>Chaetothyriales</taxon>
        <taxon>Herpotrichiellaceae</taxon>
        <taxon>Exophiala</taxon>
    </lineage>
</organism>
<evidence type="ECO:0008006" key="3">
    <source>
        <dbReference type="Google" id="ProtNLM"/>
    </source>
</evidence>